<dbReference type="InterPro" id="IPR002591">
    <property type="entry name" value="Phosphodiest/P_Trfase"/>
</dbReference>
<accession>A0ABV2TQY1</accession>
<organism evidence="1 2">
    <name type="scientific">Uliginosibacterium flavum</name>
    <dbReference type="NCBI Taxonomy" id="1396831"/>
    <lineage>
        <taxon>Bacteria</taxon>
        <taxon>Pseudomonadati</taxon>
        <taxon>Pseudomonadota</taxon>
        <taxon>Betaproteobacteria</taxon>
        <taxon>Rhodocyclales</taxon>
        <taxon>Zoogloeaceae</taxon>
        <taxon>Uliginosibacterium</taxon>
    </lineage>
</organism>
<dbReference type="SUPFAM" id="SSF53649">
    <property type="entry name" value="Alkaline phosphatase-like"/>
    <property type="match status" value="1"/>
</dbReference>
<dbReference type="Pfam" id="PF01663">
    <property type="entry name" value="Phosphodiest"/>
    <property type="match status" value="1"/>
</dbReference>
<dbReference type="Gene3D" id="3.40.720.10">
    <property type="entry name" value="Alkaline Phosphatase, subunit A"/>
    <property type="match status" value="1"/>
</dbReference>
<gene>
    <name evidence="1" type="ORF">ABXR19_19305</name>
</gene>
<evidence type="ECO:0000313" key="1">
    <source>
        <dbReference type="EMBL" id="MET7016340.1"/>
    </source>
</evidence>
<protein>
    <submittedName>
        <fullName evidence="1">Alkaline phosphatase family protein</fullName>
    </submittedName>
</protein>
<dbReference type="EMBL" id="JBEWZI010000036">
    <property type="protein sequence ID" value="MET7016340.1"/>
    <property type="molecule type" value="Genomic_DNA"/>
</dbReference>
<evidence type="ECO:0000313" key="2">
    <source>
        <dbReference type="Proteomes" id="UP001549691"/>
    </source>
</evidence>
<dbReference type="InterPro" id="IPR017850">
    <property type="entry name" value="Alkaline_phosphatase_core_sf"/>
</dbReference>
<name>A0ABV2TQY1_9RHOO</name>
<comment type="caution">
    <text evidence="1">The sequence shown here is derived from an EMBL/GenBank/DDBJ whole genome shotgun (WGS) entry which is preliminary data.</text>
</comment>
<proteinExistence type="predicted"/>
<dbReference type="RefSeq" id="WP_354602798.1">
    <property type="nucleotide sequence ID" value="NZ_JBEWZI010000036.1"/>
</dbReference>
<sequence length="410" mass="44338">MYLNENQALLLTPSPLPQLCEASLPDYSGHGLFNLAVSLARVCGSPARTHYPELHLPDGRHASEVWAQYETVVFLLVDGLGDHFLTANRQLAPNLWRDRVGQLSSVFPSTTATAITTVMTGESATVHGMLGWFVRDELSETTVAPLPMRERGNRALLGQPVIDRLLRTLPMMQAAQRQTHLVTHPELAQGPFSSFHANGAKVHGYRELDELPGCIAQAASTGSGPRYVYAYTPLLDRTAHDFGIDSDESRSVLARIDAAYAQIRAQLPQALIVVAADHGFIDNPSAHQIDLMQHPDIHAMLRGPLSGERRAAYCHVYPQFADTFGAVIEARFGHALIALKAADALGSGLFGPGSVDIETLARCGDWILIARGDWTVRDSVAGEDAPPMIGVHGGLSADEMRVPLIIGGVN</sequence>
<keyword evidence="2" id="KW-1185">Reference proteome</keyword>
<reference evidence="1 2" key="1">
    <citation type="submission" date="2024-07" db="EMBL/GenBank/DDBJ databases">
        <title>Uliginosibacterium flavum JJ3220;KACC:17644.</title>
        <authorList>
            <person name="Kim M.K."/>
        </authorList>
    </citation>
    <scope>NUCLEOTIDE SEQUENCE [LARGE SCALE GENOMIC DNA]</scope>
    <source>
        <strain evidence="1 2">KACC:17644</strain>
    </source>
</reference>
<dbReference type="Proteomes" id="UP001549691">
    <property type="component" value="Unassembled WGS sequence"/>
</dbReference>